<protein>
    <submittedName>
        <fullName evidence="5">Leukotoxin</fullName>
    </submittedName>
</protein>
<dbReference type="InterPro" id="IPR028992">
    <property type="entry name" value="Hedgehog/Intein_dom"/>
</dbReference>
<dbReference type="Gene3D" id="2.170.16.10">
    <property type="entry name" value="Hedgehog/Intein (Hint) domain"/>
    <property type="match status" value="1"/>
</dbReference>
<dbReference type="Proteomes" id="UP000193077">
    <property type="component" value="Unassembled WGS sequence"/>
</dbReference>
<dbReference type="PANTHER" id="PTHR38340">
    <property type="entry name" value="S-LAYER PROTEIN"/>
    <property type="match status" value="1"/>
</dbReference>
<dbReference type="PANTHER" id="PTHR38340:SF1">
    <property type="entry name" value="S-LAYER PROTEIN"/>
    <property type="match status" value="1"/>
</dbReference>
<dbReference type="Pfam" id="PF13403">
    <property type="entry name" value="Hint_2"/>
    <property type="match status" value="1"/>
</dbReference>
<dbReference type="GO" id="GO:0005576">
    <property type="term" value="C:extracellular region"/>
    <property type="evidence" value="ECO:0007669"/>
    <property type="project" value="UniProtKB-SubCell"/>
</dbReference>
<dbReference type="InterPro" id="IPR018511">
    <property type="entry name" value="Hemolysin-typ_Ca-bd_CS"/>
</dbReference>
<evidence type="ECO:0000256" key="1">
    <source>
        <dbReference type="ARBA" id="ARBA00004613"/>
    </source>
</evidence>
<dbReference type="InterPro" id="IPR050557">
    <property type="entry name" value="RTX_toxin/Mannuronan_C5-epim"/>
</dbReference>
<dbReference type="AlphaFoldDB" id="A0A1Y5S6Q6"/>
<accession>A0A1Y5S6Q6</accession>
<dbReference type="InterPro" id="IPR011049">
    <property type="entry name" value="Serralysin-like_metalloprot_C"/>
</dbReference>
<name>A0A1Y5S6Q6_9RHOB</name>
<feature type="region of interest" description="Disordered" evidence="3">
    <location>
        <begin position="399"/>
        <end position="436"/>
    </location>
</feature>
<dbReference type="RefSeq" id="WP_085795087.1">
    <property type="nucleotide sequence ID" value="NZ_FWFO01000001.1"/>
</dbReference>
<proteinExistence type="predicted"/>
<dbReference type="Gene3D" id="2.150.10.10">
    <property type="entry name" value="Serralysin-like metalloprotease, C-terminal"/>
    <property type="match status" value="2"/>
</dbReference>
<dbReference type="InterPro" id="IPR036844">
    <property type="entry name" value="Hint_dom_sf"/>
</dbReference>
<keyword evidence="2" id="KW-0964">Secreted</keyword>
<evidence type="ECO:0000313" key="6">
    <source>
        <dbReference type="Proteomes" id="UP000193077"/>
    </source>
</evidence>
<evidence type="ECO:0000313" key="5">
    <source>
        <dbReference type="EMBL" id="SLN33510.1"/>
    </source>
</evidence>
<evidence type="ECO:0000259" key="4">
    <source>
        <dbReference type="Pfam" id="PF13403"/>
    </source>
</evidence>
<sequence>MPFGYLVSLGADNTLNATDIISGAWTEFNTQTALGAGQWVFTGIDGGTTFTNEQEPGQFFVAEDGNVYFVPDFGEVDTLTSASTITAPAYTPPSPFDVPTDLPDNIVFGSLGNDSIGPTYTDVFGSSLNDSADNADLVLGFTGDDTIRGLSGDDWLLGGAGDDILRGNQGDDILYGDRSIESLSWNAQAADETDVSGGFTQNTGDINVAVSFSDDRNNGSSEFSIESSDTLYVGANEPFNEQSSLYLFGNGTGATSTTTLDFSAATGADVQSEVENVSFRINDVDFGSGNHRDVVTVNAFDADGNPVAVTLTTDSSAGNPDTVSGNTVTAGDSGETQADQAGSVLVEIDGPVARIEIVYSNALNGTQAIWVSDVFFETIPLTDGNDTLAGGQGSDTLFGEGGDDVLSGGQGADAADGGAGNDTLNTAQGDTVQGGEGDDTFVLTDLGETGSADIQIDGGEGDETDGDLLDFNGLAVDGTLNFTSTTPGDLAGTVEMTDGSIVTFQNIERIICFTPGTLIDTVHGPRLIEDLRPGDLIVTRDNGPQPLRWIGQKTVEATGTNAPIELHQSLLQGATAPLLVSPQHRMLWSGSRAQMLFGDSEVLVAAQHLLSNPGARRIEGGDVTYMHLMLDQHEVIYANGAPTESFFPGDAALDALTGQSRAEMFSIFPELRSHHGAFGETARLCLRAHEARVLAA</sequence>
<dbReference type="SUPFAM" id="SSF51294">
    <property type="entry name" value="Hedgehog/intein (Hint) domain"/>
    <property type="match status" value="1"/>
</dbReference>
<dbReference type="PROSITE" id="PS00330">
    <property type="entry name" value="HEMOLYSIN_CALCIUM"/>
    <property type="match status" value="2"/>
</dbReference>
<dbReference type="GO" id="GO:0005509">
    <property type="term" value="F:calcium ion binding"/>
    <property type="evidence" value="ECO:0007669"/>
    <property type="project" value="InterPro"/>
</dbReference>
<evidence type="ECO:0000256" key="3">
    <source>
        <dbReference type="SAM" id="MobiDB-lite"/>
    </source>
</evidence>
<dbReference type="PRINTS" id="PR00313">
    <property type="entry name" value="CABNDNGRPT"/>
</dbReference>
<evidence type="ECO:0000256" key="2">
    <source>
        <dbReference type="ARBA" id="ARBA00022525"/>
    </source>
</evidence>
<dbReference type="SUPFAM" id="SSF51120">
    <property type="entry name" value="beta-Roll"/>
    <property type="match status" value="2"/>
</dbReference>
<feature type="domain" description="Hedgehog/Intein (Hint)" evidence="4">
    <location>
        <begin position="511"/>
        <end position="650"/>
    </location>
</feature>
<gene>
    <name evidence="5" type="primary">lktA_2</name>
    <name evidence="5" type="ORF">TRL7639_01483</name>
</gene>
<dbReference type="Pfam" id="PF00353">
    <property type="entry name" value="HemolysinCabind"/>
    <property type="match status" value="3"/>
</dbReference>
<reference evidence="5 6" key="1">
    <citation type="submission" date="2017-03" db="EMBL/GenBank/DDBJ databases">
        <authorList>
            <person name="Afonso C.L."/>
            <person name="Miller P.J."/>
            <person name="Scott M.A."/>
            <person name="Spackman E."/>
            <person name="Goraichik I."/>
            <person name="Dimitrov K.M."/>
            <person name="Suarez D.L."/>
            <person name="Swayne D.E."/>
        </authorList>
    </citation>
    <scope>NUCLEOTIDE SEQUENCE [LARGE SCALE GENOMIC DNA]</scope>
    <source>
        <strain evidence="5 6">CECT 7639</strain>
    </source>
</reference>
<feature type="compositionally biased region" description="Polar residues" evidence="3">
    <location>
        <begin position="422"/>
        <end position="431"/>
    </location>
</feature>
<keyword evidence="6" id="KW-1185">Reference proteome</keyword>
<organism evidence="5 6">
    <name type="scientific">Falsiruegeria litorea R37</name>
    <dbReference type="NCBI Taxonomy" id="1200284"/>
    <lineage>
        <taxon>Bacteria</taxon>
        <taxon>Pseudomonadati</taxon>
        <taxon>Pseudomonadota</taxon>
        <taxon>Alphaproteobacteria</taxon>
        <taxon>Rhodobacterales</taxon>
        <taxon>Roseobacteraceae</taxon>
        <taxon>Falsiruegeria</taxon>
    </lineage>
</organism>
<dbReference type="OrthoDB" id="6305173at2"/>
<dbReference type="InterPro" id="IPR001343">
    <property type="entry name" value="Hemolysn_Ca-bd"/>
</dbReference>
<comment type="subcellular location">
    <subcellularLocation>
        <location evidence="1">Secreted</location>
    </subcellularLocation>
</comment>
<dbReference type="EMBL" id="FWFO01000001">
    <property type="protein sequence ID" value="SLN33510.1"/>
    <property type="molecule type" value="Genomic_DNA"/>
</dbReference>